<evidence type="ECO:0000313" key="2">
    <source>
        <dbReference type="Proteomes" id="UP000199060"/>
    </source>
</evidence>
<protein>
    <submittedName>
        <fullName evidence="1">TolB-like 6-blade propeller-like</fullName>
    </submittedName>
</protein>
<dbReference type="RefSeq" id="WP_087937588.1">
    <property type="nucleotide sequence ID" value="NZ_FNAC01000001.1"/>
</dbReference>
<keyword evidence="2" id="KW-1185">Reference proteome</keyword>
<dbReference type="AlphaFoldDB" id="A0A1G6MEU9"/>
<dbReference type="OrthoDB" id="1100397at2"/>
<reference evidence="2" key="1">
    <citation type="submission" date="2016-10" db="EMBL/GenBank/DDBJ databases">
        <authorList>
            <person name="Varghese N."/>
            <person name="Submissions S."/>
        </authorList>
    </citation>
    <scope>NUCLEOTIDE SEQUENCE [LARGE SCALE GENOMIC DNA]</scope>
    <source>
        <strain evidence="2">DSM 23095</strain>
    </source>
</reference>
<dbReference type="Pfam" id="PF15869">
    <property type="entry name" value="TolB_like"/>
    <property type="match status" value="1"/>
</dbReference>
<dbReference type="EMBL" id="FNAC01000001">
    <property type="protein sequence ID" value="SDC54082.1"/>
    <property type="molecule type" value="Genomic_DNA"/>
</dbReference>
<organism evidence="1 2">
    <name type="scientific">Algoriphagus faecimaris</name>
    <dbReference type="NCBI Taxonomy" id="686796"/>
    <lineage>
        <taxon>Bacteria</taxon>
        <taxon>Pseudomonadati</taxon>
        <taxon>Bacteroidota</taxon>
        <taxon>Cytophagia</taxon>
        <taxon>Cytophagales</taxon>
        <taxon>Cyclobacteriaceae</taxon>
        <taxon>Algoriphagus</taxon>
    </lineage>
</organism>
<name>A0A1G6MEU9_9BACT</name>
<gene>
    <name evidence="1" type="ORF">SAMN04488104_1001154</name>
</gene>
<evidence type="ECO:0000313" key="1">
    <source>
        <dbReference type="EMBL" id="SDC54082.1"/>
    </source>
</evidence>
<dbReference type="Proteomes" id="UP000199060">
    <property type="component" value="Unassembled WGS sequence"/>
</dbReference>
<sequence length="344" mass="39284">MTIKKSLLISVLSILTISCTQNGRELLNQDTQFSHTDFETVSKITGQALNEISDSLFLPRSIGLVGDYLFIAERSPGNLVHTINLKNEAYLGRFGSRGMGPGEAPNAWRLFPFNFKELGILDHEIGKILVYSIDSLVQGKGFKGEYTVKEAMHSNGVIVFDDKFYILGNYNEDSRLIVGEITDSLSDLRRFGNFPKLNLNYEKLSEFDQKTTLNQAKISNHRDIALISYFNIPLFQIVNLSTNQEVNIVGPDPLPSNELIGELKYYYSSIITENFIYLLYITDKKEFKYVSNTVLVFDHSGKPIRKIILDKEVYQIVVYEDNYLYGLTYDNDEAPFTLYKYTLE</sequence>
<dbReference type="PROSITE" id="PS51257">
    <property type="entry name" value="PROKAR_LIPOPROTEIN"/>
    <property type="match status" value="1"/>
</dbReference>
<accession>A0A1G6MEU9</accession>
<proteinExistence type="predicted"/>